<dbReference type="PROSITE" id="PS50118">
    <property type="entry name" value="HMG_BOX_2"/>
    <property type="match status" value="1"/>
</dbReference>
<evidence type="ECO:0000256" key="5">
    <source>
        <dbReference type="ARBA" id="ARBA00023242"/>
    </source>
</evidence>
<dbReference type="OrthoDB" id="6247875at2759"/>
<feature type="region of interest" description="Disordered" evidence="7">
    <location>
        <begin position="26"/>
        <end position="72"/>
    </location>
</feature>
<feature type="domain" description="HMG box" evidence="8">
    <location>
        <begin position="1"/>
        <end position="32"/>
    </location>
</feature>
<evidence type="ECO:0000256" key="4">
    <source>
        <dbReference type="ARBA" id="ARBA00023163"/>
    </source>
</evidence>
<proteinExistence type="predicted"/>
<reference evidence="9 10" key="1">
    <citation type="journal article" date="2018" name="Gigascience">
        <title>Genomes of trombidid mites reveal novel predicted allergens and laterally-transferred genes associated with secondary metabolism.</title>
        <authorList>
            <person name="Dong X."/>
            <person name="Chaisiri K."/>
            <person name="Xia D."/>
            <person name="Armstrong S.D."/>
            <person name="Fang Y."/>
            <person name="Donnelly M.J."/>
            <person name="Kadowaki T."/>
            <person name="McGarry J.W."/>
            <person name="Darby A.C."/>
            <person name="Makepeace B.L."/>
        </authorList>
    </citation>
    <scope>NUCLEOTIDE SEQUENCE [LARGE SCALE GENOMIC DNA]</scope>
    <source>
        <strain evidence="9">UoL-WK</strain>
    </source>
</reference>
<dbReference type="PANTHER" id="PTHR45803">
    <property type="entry name" value="SOX100B"/>
    <property type="match status" value="1"/>
</dbReference>
<evidence type="ECO:0000313" key="10">
    <source>
        <dbReference type="Proteomes" id="UP000285301"/>
    </source>
</evidence>
<evidence type="ECO:0000313" key="9">
    <source>
        <dbReference type="EMBL" id="RWS04758.1"/>
    </source>
</evidence>
<dbReference type="Pfam" id="PF00505">
    <property type="entry name" value="HMG_box"/>
    <property type="match status" value="1"/>
</dbReference>
<dbReference type="InterPro" id="IPR036910">
    <property type="entry name" value="HMG_box_dom_sf"/>
</dbReference>
<keyword evidence="5 6" id="KW-0539">Nucleus</keyword>
<feature type="non-terminal residue" evidence="9">
    <location>
        <position position="1"/>
    </location>
</feature>
<dbReference type="SUPFAM" id="SSF47095">
    <property type="entry name" value="HMG-box"/>
    <property type="match status" value="1"/>
</dbReference>
<accession>A0A443QNZ9</accession>
<feature type="compositionally biased region" description="Basic and acidic residues" evidence="7">
    <location>
        <begin position="63"/>
        <end position="72"/>
    </location>
</feature>
<dbReference type="PANTHER" id="PTHR45803:SF5">
    <property type="entry name" value="SOX100B"/>
    <property type="match status" value="1"/>
</dbReference>
<dbReference type="GO" id="GO:0000978">
    <property type="term" value="F:RNA polymerase II cis-regulatory region sequence-specific DNA binding"/>
    <property type="evidence" value="ECO:0007669"/>
    <property type="project" value="TreeGrafter"/>
</dbReference>
<dbReference type="STRING" id="1965070.A0A443QNZ9"/>
<dbReference type="Gene3D" id="1.10.30.10">
    <property type="entry name" value="High mobility group box domain"/>
    <property type="match status" value="1"/>
</dbReference>
<gene>
    <name evidence="9" type="ORF">B4U79_10443</name>
</gene>
<dbReference type="InterPro" id="IPR050917">
    <property type="entry name" value="SOX_TF"/>
</dbReference>
<sequence length="88" mass="10636">IFRVLSDEEKKPFVEEAERLRVIHKQEHPNYKYQPRRRKASKGQVADSVRESSRGRHVNSYQESKKPTDRKQSRYIRISLIIHIKVRH</sequence>
<keyword evidence="3 6" id="KW-0238">DNA-binding</keyword>
<evidence type="ECO:0000256" key="6">
    <source>
        <dbReference type="PROSITE-ProRule" id="PRU00267"/>
    </source>
</evidence>
<name>A0A443QNZ9_9ACAR</name>
<evidence type="ECO:0000259" key="8">
    <source>
        <dbReference type="PROSITE" id="PS50118"/>
    </source>
</evidence>
<comment type="caution">
    <text evidence="9">The sequence shown here is derived from an EMBL/GenBank/DDBJ whole genome shotgun (WGS) entry which is preliminary data.</text>
</comment>
<dbReference type="GO" id="GO:0005634">
    <property type="term" value="C:nucleus"/>
    <property type="evidence" value="ECO:0007669"/>
    <property type="project" value="UniProtKB-SubCell"/>
</dbReference>
<feature type="DNA-binding region" description="HMG box" evidence="6">
    <location>
        <begin position="1"/>
        <end position="32"/>
    </location>
</feature>
<keyword evidence="2" id="KW-0805">Transcription regulation</keyword>
<evidence type="ECO:0000256" key="3">
    <source>
        <dbReference type="ARBA" id="ARBA00023125"/>
    </source>
</evidence>
<evidence type="ECO:0000256" key="7">
    <source>
        <dbReference type="SAM" id="MobiDB-lite"/>
    </source>
</evidence>
<organism evidence="9 10">
    <name type="scientific">Dinothrombium tinctorium</name>
    <dbReference type="NCBI Taxonomy" id="1965070"/>
    <lineage>
        <taxon>Eukaryota</taxon>
        <taxon>Metazoa</taxon>
        <taxon>Ecdysozoa</taxon>
        <taxon>Arthropoda</taxon>
        <taxon>Chelicerata</taxon>
        <taxon>Arachnida</taxon>
        <taxon>Acari</taxon>
        <taxon>Acariformes</taxon>
        <taxon>Trombidiformes</taxon>
        <taxon>Prostigmata</taxon>
        <taxon>Anystina</taxon>
        <taxon>Parasitengona</taxon>
        <taxon>Trombidioidea</taxon>
        <taxon>Trombidiidae</taxon>
        <taxon>Dinothrombium</taxon>
    </lineage>
</organism>
<protein>
    <submittedName>
        <fullName evidence="9">Transcription factor SOX-9-like protein</fullName>
    </submittedName>
</protein>
<dbReference type="GO" id="GO:0000981">
    <property type="term" value="F:DNA-binding transcription factor activity, RNA polymerase II-specific"/>
    <property type="evidence" value="ECO:0007669"/>
    <property type="project" value="TreeGrafter"/>
</dbReference>
<evidence type="ECO:0000256" key="1">
    <source>
        <dbReference type="ARBA" id="ARBA00004123"/>
    </source>
</evidence>
<keyword evidence="4" id="KW-0804">Transcription</keyword>
<dbReference type="AlphaFoldDB" id="A0A443QNZ9"/>
<dbReference type="EMBL" id="NCKU01005289">
    <property type="protein sequence ID" value="RWS04758.1"/>
    <property type="molecule type" value="Genomic_DNA"/>
</dbReference>
<comment type="subcellular location">
    <subcellularLocation>
        <location evidence="1">Nucleus</location>
    </subcellularLocation>
</comment>
<evidence type="ECO:0000256" key="2">
    <source>
        <dbReference type="ARBA" id="ARBA00023015"/>
    </source>
</evidence>
<dbReference type="Proteomes" id="UP000285301">
    <property type="component" value="Unassembled WGS sequence"/>
</dbReference>
<dbReference type="InterPro" id="IPR009071">
    <property type="entry name" value="HMG_box_dom"/>
</dbReference>
<keyword evidence="10" id="KW-1185">Reference proteome</keyword>